<feature type="region of interest" description="Disordered" evidence="1">
    <location>
        <begin position="1"/>
        <end position="44"/>
    </location>
</feature>
<protein>
    <submittedName>
        <fullName evidence="2">Uncharacterized protein</fullName>
    </submittedName>
</protein>
<proteinExistence type="predicted"/>
<dbReference type="InParanoid" id="G3TXK2"/>
<reference evidence="2" key="3">
    <citation type="submission" date="2025-09" db="UniProtKB">
        <authorList>
            <consortium name="Ensembl"/>
        </authorList>
    </citation>
    <scope>IDENTIFICATION</scope>
    <source>
        <strain evidence="2">Isolate ISIS603380</strain>
    </source>
</reference>
<reference evidence="2" key="2">
    <citation type="submission" date="2025-08" db="UniProtKB">
        <authorList>
            <consortium name="Ensembl"/>
        </authorList>
    </citation>
    <scope>IDENTIFICATION</scope>
    <source>
        <strain evidence="2">Isolate ISIS603380</strain>
    </source>
</reference>
<evidence type="ECO:0000313" key="3">
    <source>
        <dbReference type="Proteomes" id="UP000007646"/>
    </source>
</evidence>
<dbReference type="GeneTree" id="ENSGT00940000159404"/>
<reference evidence="2 3" key="1">
    <citation type="submission" date="2009-06" db="EMBL/GenBank/DDBJ databases">
        <title>The Genome Sequence of Loxodonta africana (African elephant).</title>
        <authorList>
            <person name="Di Palma F."/>
            <person name="Heiman D."/>
            <person name="Young S."/>
            <person name="Johnson J."/>
            <person name="Lander E.S."/>
            <person name="Lindblad-Toh K."/>
        </authorList>
    </citation>
    <scope>NUCLEOTIDE SEQUENCE [LARGE SCALE GENOMIC DNA]</scope>
    <source>
        <strain evidence="2 3">Isolate ISIS603380</strain>
    </source>
</reference>
<evidence type="ECO:0000313" key="2">
    <source>
        <dbReference type="Ensembl" id="ENSLAFP00000020310.1"/>
    </source>
</evidence>
<dbReference type="Proteomes" id="UP000007646">
    <property type="component" value="Unassembled WGS sequence"/>
</dbReference>
<evidence type="ECO:0000256" key="1">
    <source>
        <dbReference type="SAM" id="MobiDB-lite"/>
    </source>
</evidence>
<dbReference type="AlphaFoldDB" id="G3TXK2"/>
<dbReference type="Ensembl" id="ENSLAFT00000032053.1">
    <property type="protein sequence ID" value="ENSLAFP00000020310.1"/>
    <property type="gene ID" value="ENSLAFG00000031865.1"/>
</dbReference>
<sequence length="89" mass="9675">MTLEHQILNQTLKSSHPPATSGAPPVRHGHVSPDSDAGLTGNPLTKLLTLGEEGDNVEWHMEDVFEDIIGMESSFKEEGTDSPLLILRT</sequence>
<feature type="compositionally biased region" description="Polar residues" evidence="1">
    <location>
        <begin position="7"/>
        <end position="18"/>
    </location>
</feature>
<organism evidence="2 3">
    <name type="scientific">Loxodonta africana</name>
    <name type="common">African elephant</name>
    <dbReference type="NCBI Taxonomy" id="9785"/>
    <lineage>
        <taxon>Eukaryota</taxon>
        <taxon>Metazoa</taxon>
        <taxon>Chordata</taxon>
        <taxon>Craniata</taxon>
        <taxon>Vertebrata</taxon>
        <taxon>Euteleostomi</taxon>
        <taxon>Mammalia</taxon>
        <taxon>Eutheria</taxon>
        <taxon>Afrotheria</taxon>
        <taxon>Proboscidea</taxon>
        <taxon>Elephantidae</taxon>
        <taxon>Loxodonta</taxon>
    </lineage>
</organism>
<dbReference type="eggNOG" id="KOG1318">
    <property type="taxonomic scope" value="Eukaryota"/>
</dbReference>
<dbReference type="HOGENOM" id="CLU_2460499_0_0_1"/>
<keyword evidence="3" id="KW-1185">Reference proteome</keyword>
<accession>G3TXK2</accession>
<name>G3TXK2_LOXAF</name>